<organism evidence="1 2">
    <name type="scientific">Lelliottia wanjuensis</name>
    <dbReference type="NCBI Taxonomy" id="3050585"/>
    <lineage>
        <taxon>Bacteria</taxon>
        <taxon>Pseudomonadati</taxon>
        <taxon>Pseudomonadota</taxon>
        <taxon>Gammaproteobacteria</taxon>
        <taxon>Enterobacterales</taxon>
        <taxon>Enterobacteriaceae</taxon>
        <taxon>Lelliottia</taxon>
    </lineage>
</organism>
<dbReference type="Proteomes" id="UP001223214">
    <property type="component" value="Unassembled WGS sequence"/>
</dbReference>
<proteinExistence type="predicted"/>
<sequence>MCHNFLLPNYLAGYVDSMRKLQKLILSERTTTSPYDSLSPRAISRIASKCRKDEVADAHILIKQLNAELCTIPDWDGDTHDDIWRCLELFKAILDKMKK</sequence>
<reference evidence="1 2" key="1">
    <citation type="submission" date="2023-06" db="EMBL/GenBank/DDBJ databases">
        <title>Identification and characterization of antibiotic-resistant Gram-negative bacteria.</title>
        <authorList>
            <person name="Cho G.-S."/>
            <person name="Lee J."/>
            <person name="Tai E."/>
            <person name="Jeong S."/>
            <person name="Kim I."/>
            <person name="Kim B.-E."/>
            <person name="Jeong M.-I."/>
            <person name="Oh K.-K."/>
            <person name="Franz C.M.A.P."/>
        </authorList>
    </citation>
    <scope>NUCLEOTIDE SEQUENCE [LARGE SCALE GENOMIC DNA]</scope>
    <source>
        <strain evidence="1 2">V106_12</strain>
    </source>
</reference>
<dbReference type="RefSeq" id="WP_285150214.1">
    <property type="nucleotide sequence ID" value="NZ_JASSOM010000005.1"/>
</dbReference>
<gene>
    <name evidence="1" type="ORF">QQF32_03125</name>
</gene>
<protein>
    <submittedName>
        <fullName evidence="1">Uncharacterized protein</fullName>
    </submittedName>
</protein>
<accession>A0AAP4FRS7</accession>
<comment type="caution">
    <text evidence="1">The sequence shown here is derived from an EMBL/GenBank/DDBJ whole genome shotgun (WGS) entry which is preliminary data.</text>
</comment>
<keyword evidence="2" id="KW-1185">Reference proteome</keyword>
<evidence type="ECO:0000313" key="2">
    <source>
        <dbReference type="Proteomes" id="UP001223214"/>
    </source>
</evidence>
<name>A0AAP4FRS7_9ENTR</name>
<dbReference type="AlphaFoldDB" id="A0AAP4FRS7"/>
<dbReference type="EMBL" id="JASSOM010000005">
    <property type="protein sequence ID" value="MDK9362196.1"/>
    <property type="molecule type" value="Genomic_DNA"/>
</dbReference>
<evidence type="ECO:0000313" key="1">
    <source>
        <dbReference type="EMBL" id="MDK9362196.1"/>
    </source>
</evidence>